<proteinExistence type="predicted"/>
<keyword evidence="2" id="KW-1185">Reference proteome</keyword>
<dbReference type="RefSeq" id="WP_110941914.1">
    <property type="nucleotide sequence ID" value="NZ_FQZV01000041.1"/>
</dbReference>
<reference evidence="2" key="1">
    <citation type="submission" date="2016-11" db="EMBL/GenBank/DDBJ databases">
        <authorList>
            <person name="Varghese N."/>
            <person name="Submissions S."/>
        </authorList>
    </citation>
    <scope>NUCLEOTIDE SEQUENCE [LARGE SCALE GENOMIC DNA]</scope>
    <source>
        <strain evidence="2">DSM 17957</strain>
    </source>
</reference>
<accession>A0A1M6M416</accession>
<dbReference type="OrthoDB" id="1846107at2"/>
<evidence type="ECO:0000313" key="2">
    <source>
        <dbReference type="Proteomes" id="UP000184536"/>
    </source>
</evidence>
<organism evidence="1 2">
    <name type="scientific">Geosporobacter subterraneus DSM 17957</name>
    <dbReference type="NCBI Taxonomy" id="1121919"/>
    <lineage>
        <taxon>Bacteria</taxon>
        <taxon>Bacillati</taxon>
        <taxon>Bacillota</taxon>
        <taxon>Clostridia</taxon>
        <taxon>Peptostreptococcales</taxon>
        <taxon>Thermotaleaceae</taxon>
        <taxon>Geosporobacter</taxon>
    </lineage>
</organism>
<sequence>MARTSAISLINSGTLKAELKELYGYVIENVQKNTLSSALKSQAYTGNPATGSVEFRRFKNSTSKDYGTARAAGKGDAITAPPITVNLDQHKEIVEECAKFDLDTFGVGGIMARRVDDHIRTMTSELDVAFFAAAFAEGGGTAFTPDAGLTNLADILEAYIQTLETVKNDYVRGVPREIMNLVCSPAFYGKIRNLLDTLPNPNVDTVAESFGMFHGVRVYSSINLPAGQNAVLMIDGAIAQPVVSYPYTEPEKIPLSNDYGVSLFYDYGTKVLTPDLIFTYAAS</sequence>
<dbReference type="EMBL" id="FQZV01000041">
    <property type="protein sequence ID" value="SHJ78110.1"/>
    <property type="molecule type" value="Genomic_DNA"/>
</dbReference>
<dbReference type="AlphaFoldDB" id="A0A1M6M416"/>
<dbReference type="STRING" id="1121919.SAMN02745975_02856"/>
<evidence type="ECO:0000313" key="1">
    <source>
        <dbReference type="EMBL" id="SHJ78110.1"/>
    </source>
</evidence>
<name>A0A1M6M416_9FIRM</name>
<evidence type="ECO:0008006" key="3">
    <source>
        <dbReference type="Google" id="ProtNLM"/>
    </source>
</evidence>
<gene>
    <name evidence="1" type="ORF">SAMN02745975_02856</name>
</gene>
<dbReference type="Proteomes" id="UP000184536">
    <property type="component" value="Unassembled WGS sequence"/>
</dbReference>
<protein>
    <recommendedName>
        <fullName evidence="3">Phage major capsid protein</fullName>
    </recommendedName>
</protein>